<evidence type="ECO:0000313" key="2">
    <source>
        <dbReference type="EMBL" id="GMT22798.1"/>
    </source>
</evidence>
<keyword evidence="1" id="KW-1133">Transmembrane helix</keyword>
<comment type="caution">
    <text evidence="2">The sequence shown here is derived from an EMBL/GenBank/DDBJ whole genome shotgun (WGS) entry which is preliminary data.</text>
</comment>
<dbReference type="Proteomes" id="UP001432322">
    <property type="component" value="Unassembled WGS sequence"/>
</dbReference>
<dbReference type="PANTHER" id="PTHR22718:SF25">
    <property type="entry name" value="G-PROTEIN COUPLED RECEPTORS FAMILY 1 PROFILE DOMAIN-CONTAINING PROTEIN"/>
    <property type="match status" value="1"/>
</dbReference>
<dbReference type="Gene3D" id="1.20.1070.10">
    <property type="entry name" value="Rhodopsin 7-helix transmembrane proteins"/>
    <property type="match status" value="1"/>
</dbReference>
<feature type="transmembrane region" description="Helical" evidence="1">
    <location>
        <begin position="352"/>
        <end position="369"/>
    </location>
</feature>
<sequence>PIEDVVITAVLVVYGTLLSFGALMCLVFALALIRGRKWPFYSIVHHLLFLDTVYLLYQVMPCLKQRIVTSPRISPLTTLISYQTRRFQAWYNTKYVRAAFSMLDCIPLKGLIYLTLLMTINRMAVFVIPALRPIFTKPKITWSLLVCWLFILLLCFLSVLVRPTQKFNRTSLRFEDIGEPIVKAPALRDIIAVVDYAVPFVILFMYLIIWLVIRKKRRISRRMSNSHENNGDDNRILLEAVVIALFLQLYNISTIATTFVTDDGTLGYALSMTSLILSVTNHSIHSTIFIFTNSTIRGLLPRRCSRTKIYPLSVTRVFMYAYGVILVAGTLMTLVFLVALMRGRKMIGQWPFYKIVWSMTWMDAIYLIISVS</sequence>
<feature type="transmembrane region" description="Helical" evidence="1">
    <location>
        <begin position="6"/>
        <end position="33"/>
    </location>
</feature>
<evidence type="ECO:0000256" key="1">
    <source>
        <dbReference type="SAM" id="Phobius"/>
    </source>
</evidence>
<organism evidence="2 3">
    <name type="scientific">Pristionchus fissidentatus</name>
    <dbReference type="NCBI Taxonomy" id="1538716"/>
    <lineage>
        <taxon>Eukaryota</taxon>
        <taxon>Metazoa</taxon>
        <taxon>Ecdysozoa</taxon>
        <taxon>Nematoda</taxon>
        <taxon>Chromadorea</taxon>
        <taxon>Rhabditida</taxon>
        <taxon>Rhabditina</taxon>
        <taxon>Diplogasteromorpha</taxon>
        <taxon>Diplogasteroidea</taxon>
        <taxon>Neodiplogasteridae</taxon>
        <taxon>Pristionchus</taxon>
    </lineage>
</organism>
<feature type="transmembrane region" description="Helical" evidence="1">
    <location>
        <begin position="266"/>
        <end position="296"/>
    </location>
</feature>
<keyword evidence="1" id="KW-0812">Transmembrane</keyword>
<reference evidence="2" key="1">
    <citation type="submission" date="2023-10" db="EMBL/GenBank/DDBJ databases">
        <title>Genome assembly of Pristionchus species.</title>
        <authorList>
            <person name="Yoshida K."/>
            <person name="Sommer R.J."/>
        </authorList>
    </citation>
    <scope>NUCLEOTIDE SEQUENCE</scope>
    <source>
        <strain evidence="2">RS5133</strain>
    </source>
</reference>
<gene>
    <name evidence="2" type="ORF">PFISCL1PPCAC_14095</name>
</gene>
<feature type="transmembrane region" description="Helical" evidence="1">
    <location>
        <begin position="40"/>
        <end position="57"/>
    </location>
</feature>
<keyword evidence="3" id="KW-1185">Reference proteome</keyword>
<feature type="transmembrane region" description="Helical" evidence="1">
    <location>
        <begin position="190"/>
        <end position="213"/>
    </location>
</feature>
<feature type="transmembrane region" description="Helical" evidence="1">
    <location>
        <begin position="317"/>
        <end position="340"/>
    </location>
</feature>
<dbReference type="PANTHER" id="PTHR22718">
    <property type="entry name" value="SERPENTINE RECEPTOR, CLASS X"/>
    <property type="match status" value="1"/>
</dbReference>
<accession>A0AAV5VX08</accession>
<dbReference type="SUPFAM" id="SSF81321">
    <property type="entry name" value="Family A G protein-coupled receptor-like"/>
    <property type="match status" value="1"/>
</dbReference>
<evidence type="ECO:0008006" key="4">
    <source>
        <dbReference type="Google" id="ProtNLM"/>
    </source>
</evidence>
<evidence type="ECO:0000313" key="3">
    <source>
        <dbReference type="Proteomes" id="UP001432322"/>
    </source>
</evidence>
<proteinExistence type="predicted"/>
<feature type="transmembrane region" description="Helical" evidence="1">
    <location>
        <begin position="236"/>
        <end position="260"/>
    </location>
</feature>
<feature type="transmembrane region" description="Helical" evidence="1">
    <location>
        <begin position="140"/>
        <end position="161"/>
    </location>
</feature>
<name>A0AAV5VX08_9BILA</name>
<protein>
    <recommendedName>
        <fullName evidence="4">G protein-coupled receptor</fullName>
    </recommendedName>
</protein>
<dbReference type="EMBL" id="BTSY01000004">
    <property type="protein sequence ID" value="GMT22798.1"/>
    <property type="molecule type" value="Genomic_DNA"/>
</dbReference>
<keyword evidence="1" id="KW-0472">Membrane</keyword>
<feature type="non-terminal residue" evidence="2">
    <location>
        <position position="372"/>
    </location>
</feature>
<feature type="non-terminal residue" evidence="2">
    <location>
        <position position="1"/>
    </location>
</feature>
<dbReference type="AlphaFoldDB" id="A0AAV5VX08"/>